<protein>
    <submittedName>
        <fullName evidence="2">(northern house mosquito) hypothetical protein</fullName>
    </submittedName>
</protein>
<name>A0A8D8DFP8_CULPI</name>
<accession>A0A8D8DFP8</accession>
<dbReference type="EMBL" id="HBUE01267191">
    <property type="protein sequence ID" value="CAG6562112.1"/>
    <property type="molecule type" value="Transcribed_RNA"/>
</dbReference>
<dbReference type="AlphaFoldDB" id="A0A8D8DFP8"/>
<organism evidence="2">
    <name type="scientific">Culex pipiens</name>
    <name type="common">House mosquito</name>
    <dbReference type="NCBI Taxonomy" id="7175"/>
    <lineage>
        <taxon>Eukaryota</taxon>
        <taxon>Metazoa</taxon>
        <taxon>Ecdysozoa</taxon>
        <taxon>Arthropoda</taxon>
        <taxon>Hexapoda</taxon>
        <taxon>Insecta</taxon>
        <taxon>Pterygota</taxon>
        <taxon>Neoptera</taxon>
        <taxon>Endopterygota</taxon>
        <taxon>Diptera</taxon>
        <taxon>Nematocera</taxon>
        <taxon>Culicoidea</taxon>
        <taxon>Culicidae</taxon>
        <taxon>Culicinae</taxon>
        <taxon>Culicini</taxon>
        <taxon>Culex</taxon>
        <taxon>Culex</taxon>
    </lineage>
</organism>
<feature type="region of interest" description="Disordered" evidence="1">
    <location>
        <begin position="90"/>
        <end position="115"/>
    </location>
</feature>
<dbReference type="EMBL" id="HBUE01161998">
    <property type="protein sequence ID" value="CAG6510708.1"/>
    <property type="molecule type" value="Transcribed_RNA"/>
</dbReference>
<proteinExistence type="predicted"/>
<evidence type="ECO:0000256" key="1">
    <source>
        <dbReference type="SAM" id="MobiDB-lite"/>
    </source>
</evidence>
<evidence type="ECO:0000313" key="2">
    <source>
        <dbReference type="EMBL" id="CAG6510708.1"/>
    </source>
</evidence>
<sequence>MRFFFTARKIFPLCTFSSLCSHYSGWRYRDFFFTCNFPQVSLIDHQKAHAHESLWDRDAQYLKPHTSYELNRSLATELIRCDSQTVFAGPLPNSQYSPPSPSLSHSHRVPTITAR</sequence>
<reference evidence="2" key="1">
    <citation type="submission" date="2021-05" db="EMBL/GenBank/DDBJ databases">
        <authorList>
            <person name="Alioto T."/>
            <person name="Alioto T."/>
            <person name="Gomez Garrido J."/>
        </authorList>
    </citation>
    <scope>NUCLEOTIDE SEQUENCE</scope>
</reference>